<evidence type="ECO:0000313" key="2">
    <source>
        <dbReference type="Proteomes" id="UP000245634"/>
    </source>
</evidence>
<evidence type="ECO:0000313" key="1">
    <source>
        <dbReference type="EMBL" id="PWK13914.1"/>
    </source>
</evidence>
<name>A0A316DWH0_9BACL</name>
<dbReference type="EMBL" id="QGGL01000006">
    <property type="protein sequence ID" value="PWK13914.1"/>
    <property type="molecule type" value="Genomic_DNA"/>
</dbReference>
<comment type="caution">
    <text evidence="1">The sequence shown here is derived from an EMBL/GenBank/DDBJ whole genome shotgun (WGS) entry which is preliminary data.</text>
</comment>
<dbReference type="Proteomes" id="UP000245634">
    <property type="component" value="Unassembled WGS sequence"/>
</dbReference>
<dbReference type="OrthoDB" id="2680218at2"/>
<accession>A0A316DWH0</accession>
<dbReference type="RefSeq" id="WP_109688468.1">
    <property type="nucleotide sequence ID" value="NZ_QGGL01000006.1"/>
</dbReference>
<organism evidence="1 2">
    <name type="scientific">Tumebacillus permanentifrigoris</name>
    <dbReference type="NCBI Taxonomy" id="378543"/>
    <lineage>
        <taxon>Bacteria</taxon>
        <taxon>Bacillati</taxon>
        <taxon>Bacillota</taxon>
        <taxon>Bacilli</taxon>
        <taxon>Bacillales</taxon>
        <taxon>Alicyclobacillaceae</taxon>
        <taxon>Tumebacillus</taxon>
    </lineage>
</organism>
<sequence length="90" mass="9909">MKFEAKAKTLLDELVAPFPFLMRAMAKKMIEGKVADEANKAGHTEATVDDVVRGYIVMGLARGNDVEKIKSSLVGKVEDVSKYDDMFVQA</sequence>
<dbReference type="InterPro" id="IPR020203">
    <property type="entry name" value="YneK"/>
</dbReference>
<dbReference type="Pfam" id="PF11084">
    <property type="entry name" value="DUF2621"/>
    <property type="match status" value="1"/>
</dbReference>
<reference evidence="1 2" key="1">
    <citation type="submission" date="2018-05" db="EMBL/GenBank/DDBJ databases">
        <title>Genomic Encyclopedia of Type Strains, Phase IV (KMG-IV): sequencing the most valuable type-strain genomes for metagenomic binning, comparative biology and taxonomic classification.</title>
        <authorList>
            <person name="Goeker M."/>
        </authorList>
    </citation>
    <scope>NUCLEOTIDE SEQUENCE [LARGE SCALE GENOMIC DNA]</scope>
    <source>
        <strain evidence="1 2">DSM 18773</strain>
    </source>
</reference>
<keyword evidence="2" id="KW-1185">Reference proteome</keyword>
<proteinExistence type="predicted"/>
<gene>
    <name evidence="1" type="ORF">C7459_106194</name>
</gene>
<protein>
    <submittedName>
        <fullName evidence="1">Uncharacterized protein DUF2621</fullName>
    </submittedName>
</protein>
<dbReference type="AlphaFoldDB" id="A0A316DWH0"/>